<feature type="region of interest" description="Disordered" evidence="1">
    <location>
        <begin position="138"/>
        <end position="171"/>
    </location>
</feature>
<name>A0A090GBL9_MESPL</name>
<evidence type="ECO:0000313" key="2">
    <source>
        <dbReference type="EMBL" id="CDX61806.1"/>
    </source>
</evidence>
<accession>A0A090GBL9</accession>
<protein>
    <submittedName>
        <fullName evidence="2">Uncharacterized protein</fullName>
    </submittedName>
</protein>
<sequence length="202" mass="21582">MASLSMVVPSAPNTGNRPLAKAAPTCTDSIAPSRPSTGIVPTWGSCLAVCVVVNPGSIPWLEDGDRAQNPECREAERVGWWDRLSRSSTASPSSFQGGARSEATRADPGIHAVTLRRCYAYRFCTAVLYAEGHGMDPRVKPEDDEATGMQAPSPIRFADRPSPQGEGKTHPAMASGTALLLGIWMSISSVDMVAPRSIETWR</sequence>
<proteinExistence type="predicted"/>
<dbReference type="Proteomes" id="UP000046122">
    <property type="component" value="Unassembled WGS sequence"/>
</dbReference>
<dbReference type="AlphaFoldDB" id="A0A090GBL9"/>
<dbReference type="EMBL" id="CCNE01000065">
    <property type="protein sequence ID" value="CDX61806.1"/>
    <property type="molecule type" value="Genomic_DNA"/>
</dbReference>
<gene>
    <name evidence="2" type="ORF">MPL3365_70110</name>
</gene>
<evidence type="ECO:0000313" key="3">
    <source>
        <dbReference type="Proteomes" id="UP000046122"/>
    </source>
</evidence>
<evidence type="ECO:0000256" key="1">
    <source>
        <dbReference type="SAM" id="MobiDB-lite"/>
    </source>
</evidence>
<feature type="region of interest" description="Disordered" evidence="1">
    <location>
        <begin position="1"/>
        <end position="24"/>
    </location>
</feature>
<feature type="region of interest" description="Disordered" evidence="1">
    <location>
        <begin position="86"/>
        <end position="105"/>
    </location>
</feature>
<reference evidence="2 3" key="1">
    <citation type="submission" date="2014-08" db="EMBL/GenBank/DDBJ databases">
        <authorList>
            <person name="Moulin Lionel"/>
        </authorList>
    </citation>
    <scope>NUCLEOTIDE SEQUENCE [LARGE SCALE GENOMIC DNA]</scope>
</reference>
<organism evidence="2 3">
    <name type="scientific">Mesorhizobium plurifarium</name>
    <dbReference type="NCBI Taxonomy" id="69974"/>
    <lineage>
        <taxon>Bacteria</taxon>
        <taxon>Pseudomonadati</taxon>
        <taxon>Pseudomonadota</taxon>
        <taxon>Alphaproteobacteria</taxon>
        <taxon>Hyphomicrobiales</taxon>
        <taxon>Phyllobacteriaceae</taxon>
        <taxon>Mesorhizobium</taxon>
    </lineage>
</organism>